<reference evidence="3" key="1">
    <citation type="submission" date="2016-05" db="EMBL/GenBank/DDBJ databases">
        <authorList>
            <person name="Lavstsen T."/>
            <person name="Jespersen J.S."/>
        </authorList>
    </citation>
    <scope>NUCLEOTIDE SEQUENCE</scope>
    <source>
        <tissue evidence="3">Brain</tissue>
    </source>
</reference>
<keyword evidence="1" id="KW-0812">Transmembrane</keyword>
<evidence type="ECO:0000256" key="2">
    <source>
        <dbReference type="SAM" id="SignalP"/>
    </source>
</evidence>
<feature type="chain" id="PRO_5015056041" evidence="2">
    <location>
        <begin position="27"/>
        <end position="80"/>
    </location>
</feature>
<keyword evidence="1" id="KW-0472">Membrane</keyword>
<dbReference type="AlphaFoldDB" id="A0A1A8D1Y3"/>
<organism evidence="3">
    <name type="scientific">Nothobranchius kadleci</name>
    <name type="common">African annual killifish</name>
    <dbReference type="NCBI Taxonomy" id="1051664"/>
    <lineage>
        <taxon>Eukaryota</taxon>
        <taxon>Metazoa</taxon>
        <taxon>Chordata</taxon>
        <taxon>Craniata</taxon>
        <taxon>Vertebrata</taxon>
        <taxon>Euteleostomi</taxon>
        <taxon>Actinopterygii</taxon>
        <taxon>Neopterygii</taxon>
        <taxon>Teleostei</taxon>
        <taxon>Neoteleostei</taxon>
        <taxon>Acanthomorphata</taxon>
        <taxon>Ovalentaria</taxon>
        <taxon>Atherinomorphae</taxon>
        <taxon>Cyprinodontiformes</taxon>
        <taxon>Nothobranchiidae</taxon>
        <taxon>Nothobranchius</taxon>
    </lineage>
</organism>
<accession>A0A1A8D1Y3</accession>
<sequence length="80" mass="8211">MTMFKMTLVQCGVLLLAICISAQSTANGTTQVKPTTSNITGTYSVNATTAPAGAGVLLQAGALSVLTPVIMAAFLLQRYC</sequence>
<evidence type="ECO:0000256" key="1">
    <source>
        <dbReference type="SAM" id="Phobius"/>
    </source>
</evidence>
<gene>
    <name evidence="3" type="primary">SI:CH211-152C2.3</name>
</gene>
<proteinExistence type="predicted"/>
<feature type="signal peptide" evidence="2">
    <location>
        <begin position="1"/>
        <end position="26"/>
    </location>
</feature>
<dbReference type="EMBL" id="HADZ01020935">
    <property type="protein sequence ID" value="SBP84876.1"/>
    <property type="molecule type" value="Transcribed_RNA"/>
</dbReference>
<dbReference type="EMBL" id="HAEA01007640">
    <property type="protein sequence ID" value="SBQ36120.1"/>
    <property type="molecule type" value="Transcribed_RNA"/>
</dbReference>
<reference evidence="3" key="2">
    <citation type="submission" date="2016-06" db="EMBL/GenBank/DDBJ databases">
        <title>The genome of a short-lived fish provides insights into sex chromosome evolution and the genetic control of aging.</title>
        <authorList>
            <person name="Reichwald K."/>
            <person name="Felder M."/>
            <person name="Petzold A."/>
            <person name="Koch P."/>
            <person name="Groth M."/>
            <person name="Platzer M."/>
        </authorList>
    </citation>
    <scope>NUCLEOTIDE SEQUENCE</scope>
    <source>
        <tissue evidence="3">Brain</tissue>
    </source>
</reference>
<name>A0A1A8D1Y3_NOTKA</name>
<keyword evidence="1" id="KW-1133">Transmembrane helix</keyword>
<evidence type="ECO:0000313" key="3">
    <source>
        <dbReference type="EMBL" id="SBP84876.1"/>
    </source>
</evidence>
<keyword evidence="2" id="KW-0732">Signal</keyword>
<protein>
    <submittedName>
        <fullName evidence="3">Si:ch211-152c2.3</fullName>
    </submittedName>
</protein>
<feature type="transmembrane region" description="Helical" evidence="1">
    <location>
        <begin position="52"/>
        <end position="76"/>
    </location>
</feature>